<dbReference type="SUPFAM" id="SSF47473">
    <property type="entry name" value="EF-hand"/>
    <property type="match status" value="1"/>
</dbReference>
<dbReference type="InterPro" id="IPR028994">
    <property type="entry name" value="Integrin_alpha_N"/>
</dbReference>
<dbReference type="Gene3D" id="2.60.40.2030">
    <property type="match status" value="1"/>
</dbReference>
<dbReference type="EMBL" id="JASZZN010000006">
    <property type="protein sequence ID" value="MDM4015683.1"/>
    <property type="molecule type" value="Genomic_DNA"/>
</dbReference>
<dbReference type="PROSITE" id="PS00018">
    <property type="entry name" value="EF_HAND_1"/>
    <property type="match status" value="2"/>
</dbReference>
<keyword evidence="2" id="KW-0677">Repeat</keyword>
<keyword evidence="7" id="KW-1185">Reference proteome</keyword>
<dbReference type="RefSeq" id="WP_289163180.1">
    <property type="nucleotide sequence ID" value="NZ_JASZZN010000006.1"/>
</dbReference>
<evidence type="ECO:0000256" key="4">
    <source>
        <dbReference type="SAM" id="MobiDB-lite"/>
    </source>
</evidence>
<dbReference type="InterPro" id="IPR002048">
    <property type="entry name" value="EF_hand_dom"/>
</dbReference>
<evidence type="ECO:0000256" key="2">
    <source>
        <dbReference type="ARBA" id="ARBA00022737"/>
    </source>
</evidence>
<dbReference type="SUPFAM" id="SSF69318">
    <property type="entry name" value="Integrin alpha N-terminal domain"/>
    <property type="match status" value="2"/>
</dbReference>
<dbReference type="InterPro" id="IPR002105">
    <property type="entry name" value="Dockerin_1_rpt"/>
</dbReference>
<dbReference type="Pfam" id="PF13517">
    <property type="entry name" value="FG-GAP_3"/>
    <property type="match status" value="3"/>
</dbReference>
<dbReference type="InterPro" id="IPR036439">
    <property type="entry name" value="Dockerin_dom_sf"/>
</dbReference>
<organism evidence="6 7">
    <name type="scientific">Roseiconus lacunae</name>
    <dbReference type="NCBI Taxonomy" id="2605694"/>
    <lineage>
        <taxon>Bacteria</taxon>
        <taxon>Pseudomonadati</taxon>
        <taxon>Planctomycetota</taxon>
        <taxon>Planctomycetia</taxon>
        <taxon>Pirellulales</taxon>
        <taxon>Pirellulaceae</taxon>
        <taxon>Roseiconus</taxon>
    </lineage>
</organism>
<evidence type="ECO:0000313" key="6">
    <source>
        <dbReference type="EMBL" id="MDM4015683.1"/>
    </source>
</evidence>
<accession>A0ABT7PH61</accession>
<dbReference type="PROSITE" id="PS50222">
    <property type="entry name" value="EF_HAND_2"/>
    <property type="match status" value="1"/>
</dbReference>
<evidence type="ECO:0000256" key="3">
    <source>
        <dbReference type="ARBA" id="ARBA00022837"/>
    </source>
</evidence>
<reference evidence="6 7" key="1">
    <citation type="submission" date="2023-06" db="EMBL/GenBank/DDBJ databases">
        <title>Roseiconus lacunae JC819 isolated from Gulf of Mannar region, Tamil Nadu.</title>
        <authorList>
            <person name="Pk S."/>
            <person name="Ch S."/>
            <person name="Ch V.R."/>
        </authorList>
    </citation>
    <scope>NUCLEOTIDE SEQUENCE [LARGE SCALE GENOMIC DNA]</scope>
    <source>
        <strain evidence="6 7">JC819</strain>
    </source>
</reference>
<dbReference type="InterPro" id="IPR011992">
    <property type="entry name" value="EF-hand-dom_pair"/>
</dbReference>
<keyword evidence="3" id="KW-0106">Calcium</keyword>
<dbReference type="Pfam" id="PF03160">
    <property type="entry name" value="Calx-beta"/>
    <property type="match status" value="1"/>
</dbReference>
<keyword evidence="1" id="KW-0732">Signal</keyword>
<dbReference type="PANTHER" id="PTHR44103">
    <property type="entry name" value="PROPROTEIN CONVERTASE P"/>
    <property type="match status" value="1"/>
</dbReference>
<dbReference type="SUPFAM" id="SSF141072">
    <property type="entry name" value="CalX-like"/>
    <property type="match status" value="1"/>
</dbReference>
<dbReference type="Proteomes" id="UP001239462">
    <property type="component" value="Unassembled WGS sequence"/>
</dbReference>
<dbReference type="NCBIfam" id="NF038134">
    <property type="entry name" value="choice_anch_M"/>
    <property type="match status" value="1"/>
</dbReference>
<gene>
    <name evidence="6" type="ORF">QTN89_09600</name>
</gene>
<evidence type="ECO:0000256" key="1">
    <source>
        <dbReference type="ARBA" id="ARBA00022729"/>
    </source>
</evidence>
<dbReference type="Pfam" id="PF00404">
    <property type="entry name" value="Dockerin_1"/>
    <property type="match status" value="1"/>
</dbReference>
<proteinExistence type="predicted"/>
<protein>
    <submittedName>
        <fullName evidence="6">Choice-of-anchor M domain-containing protein</fullName>
    </submittedName>
</protein>
<evidence type="ECO:0000259" key="5">
    <source>
        <dbReference type="PROSITE" id="PS50222"/>
    </source>
</evidence>
<dbReference type="InterPro" id="IPR038081">
    <property type="entry name" value="CalX-like_sf"/>
</dbReference>
<feature type="domain" description="EF-hand" evidence="5">
    <location>
        <begin position="2008"/>
        <end position="2031"/>
    </location>
</feature>
<feature type="region of interest" description="Disordered" evidence="4">
    <location>
        <begin position="2175"/>
        <end position="2196"/>
    </location>
</feature>
<dbReference type="InterPro" id="IPR003644">
    <property type="entry name" value="Calx_beta"/>
</dbReference>
<dbReference type="SUPFAM" id="SSF63446">
    <property type="entry name" value="Type I dockerin domain"/>
    <property type="match status" value="1"/>
</dbReference>
<name>A0ABT7PH61_9BACT</name>
<evidence type="ECO:0000313" key="7">
    <source>
        <dbReference type="Proteomes" id="UP001239462"/>
    </source>
</evidence>
<dbReference type="SMART" id="SM00237">
    <property type="entry name" value="Calx_beta"/>
    <property type="match status" value="1"/>
</dbReference>
<dbReference type="Gene3D" id="1.10.1330.10">
    <property type="entry name" value="Dockerin domain"/>
    <property type="match status" value="1"/>
</dbReference>
<sequence>MEQLERRQLLAAELDHFLTSRHVDINVQHHLGQWELGLEAEESGNEVQYSTDQALLYAGTPTATTLPPDAPLEFIGVAPGETFYLLPQSQAQNAEAVFLGVSGYGLDDSIDQYDASTESKGRIGAEPSPWAKASLSNVRHFNPDGTPGTGEFSMWQSGIFGQTVVFMSSFDDGVSNPNAFGLDTTDGISADDAVWISAGSHSHYNFGFSQPGRYEIDLRLSAYLGDDNMVTANESGFSQSDPITVYFSVASVGQIQFDASSYSVDESTNTASIDVIRTGGSDGRISVDYATSDGSAVAELDYTAVSGQIVFADGQTRKTIEIPILDDATAEGDESFGVGLLTPTPVGIDHYLKESEDDVNGLLGDVASATVTIRANDGSFGVEGIDDSYLPGDTLNARVTGVTLEEGQEIQWRIRPVGTDFTGTVLSRFIPETDNADARAGQLDMQLDASYDGYEIVAAVMQDGQAIATTEWSGPISVANAVAPLSLTYSGPTPFRIGETASLVATGRELADGESLKVVINASLDHYNLWRSARGYDALDARTFAFEPPSNTIYPLALQVIRDGLVVAQSEAFEVDAQRVEFFFEGMQPVYRSGQTFSATITVDPDLGDKVTYSWAMYDDDQNPMTVAQGEEGRTFEMPLTADLDGERMYIQARVAYESGNTALVGGAYPYLTVIDNASEQLFLFSSLPDHFHQGAPVDLQLFADPGVGEGDSIVWEWRWPGMQWETLPSAEGLNHQMIAEQSMDGVEIRATLQFASPEFDPMVAGPVMIEIDDHGSAPVQQLTIAGDLSVIANNSVTLTGQLPPNVSTVLTTYLWEHKGAGESTFSPIAGQSGSTLSFPATLDDDGAEYRVSILKPDGTVAYGPSPAVSLNVISGSGVVPFALPKVVISEPGYAYNTIGADFNGDGLQDALVNGFADVTYLTEVVWAPNLGDGTFGERQTILPGTSDFIANVFPIDADQDGDLDIVVVGGDALQYHANDGNGNFGAPVSIAGAASHRDAFGGDLDGDGDVDFASITTDGIVQWFRNEGGTYVARDITTGLNGGNAMTAFDADTDGDIDLVVGSNDVKQITLLVNDGTGSFSSSVLADSDIDVRNLYPGDLDGDGLIDIVSASYFDGELAYFRNQGNNTFEKRVVDVNESGVFGGDVGDIDGDGDMDIIAAGFDDTSVSWYANDGAGSFGGRQIIAIDGSAKFSLYDAGLADFNADGQMDVITGDTVNPFAIVIHENQFGSFTNQVIAPVDGIYLEDAAVDLRVHFGVPVDVTGTPGVELQIGGQAVTAEYLSGTGTPTLTFRYVTQGDDVDLDGIALASTRVALPTGAAMTDPLGDDVDLSLPAVDLSGVVINGSAPRVANITRLDPAETAANSVRFAISFSEPVTGVTTDTFAASATDGLTGAAVTGVSGDGADYVVSVDTGSGSGALGLTNENEGIADLEGNPLALPILGGEVYTLQRRPARTISNYFEGGHADVTINYGNNHWSIQAPDYDLEVSEVLIVGGPDSQIDAPSGDEFDFLGAAPGSDIYVLPESGAPATVPDLGISNIPRPRDTFATFANTDPRVDSTEAWLQLQMVGMRGPEGGEFSLYNSGVTEPTVWMATSDGIDESDSLFAPAGAHGHYNWAFTQPGNYEIDVFASGLLDTNGNGTFDEGIDAYTESGITTLYFQVNESGEPMPYTIAAEVQTVDVQLVPVALPSDAGVTDLPTGIDAVSVGDRYYVEVWVQDVSGQLGGIAGGHVDIEYTTDLLDALQLTNENFDVLQSGSIDDAVGLINDFGGGTLIQQQALSPQWARLGYVEVLATSAGDAEYRLLPGALPFASFADGNIDFADVDLSDIATVTHTESLQLDFAVLREPTETMGNGSVDQIPDSVSHLHEWEPFYVEVYLSNVSDLAGVETIAFDLSYDTSITTAIKFKPGPSFEFPNGLPLFDDMGGTVSNIQLIATDLGLGTTPVLLGHFLFSPTGSDDVSVNEAGDQILGPRELHLTGTAAAEVAGQEVDITTAAAPETAMWGVPYDVDDTGVIDFADFAAFASAFGHTVGDAEPPFARWADFDGSGFVDYADLAYFDANLGLSIDDFELLTFSMAYPTSELASSLPPIVPELSQAALKSFSSFGPFNNGKNASDVDNSGATSPLDALLVINALASRSNARPFFLDVNNDGQISPLDALWVINRLSRTQSEQASATDEALSTFGASTSSPFSEEVEDEDLLELIAAEQQLF</sequence>
<dbReference type="InterPro" id="IPR013517">
    <property type="entry name" value="FG-GAP"/>
</dbReference>
<comment type="caution">
    <text evidence="6">The sequence shown here is derived from an EMBL/GenBank/DDBJ whole genome shotgun (WGS) entry which is preliminary data.</text>
</comment>
<dbReference type="PANTHER" id="PTHR44103:SF1">
    <property type="entry name" value="PROPROTEIN CONVERTASE P"/>
    <property type="match status" value="1"/>
</dbReference>
<dbReference type="InterPro" id="IPR018247">
    <property type="entry name" value="EF_Hand_1_Ca_BS"/>
</dbReference>